<dbReference type="InterPro" id="IPR000719">
    <property type="entry name" value="Prot_kinase_dom"/>
</dbReference>
<organism evidence="13 14">
    <name type="scientific">Metarhizium rileyi (strain RCEF 4871)</name>
    <name type="common">Nomuraea rileyi</name>
    <dbReference type="NCBI Taxonomy" id="1649241"/>
    <lineage>
        <taxon>Eukaryota</taxon>
        <taxon>Fungi</taxon>
        <taxon>Dikarya</taxon>
        <taxon>Ascomycota</taxon>
        <taxon>Pezizomycotina</taxon>
        <taxon>Sordariomycetes</taxon>
        <taxon>Hypocreomycetidae</taxon>
        <taxon>Hypocreales</taxon>
        <taxon>Clavicipitaceae</taxon>
        <taxon>Metarhizium</taxon>
    </lineage>
</organism>
<keyword evidence="7 10" id="KW-0067">ATP-binding</keyword>
<evidence type="ECO:0000259" key="12">
    <source>
        <dbReference type="PROSITE" id="PS50011"/>
    </source>
</evidence>
<keyword evidence="3 13" id="KW-0723">Serine/threonine-protein kinase</keyword>
<evidence type="ECO:0000256" key="7">
    <source>
        <dbReference type="ARBA" id="ARBA00022840"/>
    </source>
</evidence>
<dbReference type="GO" id="GO:0005524">
    <property type="term" value="F:ATP binding"/>
    <property type="evidence" value="ECO:0007669"/>
    <property type="project" value="UniProtKB-UniRule"/>
</dbReference>
<comment type="similarity">
    <text evidence="1">Belongs to the protein kinase superfamily. STE Ser/Thr protein kinase family. STE20 subfamily.</text>
</comment>
<comment type="catalytic activity">
    <reaction evidence="8">
        <text>L-threonyl-[protein] + ATP = O-phospho-L-threonyl-[protein] + ADP + H(+)</text>
        <dbReference type="Rhea" id="RHEA:46608"/>
        <dbReference type="Rhea" id="RHEA-COMP:11060"/>
        <dbReference type="Rhea" id="RHEA-COMP:11605"/>
        <dbReference type="ChEBI" id="CHEBI:15378"/>
        <dbReference type="ChEBI" id="CHEBI:30013"/>
        <dbReference type="ChEBI" id="CHEBI:30616"/>
        <dbReference type="ChEBI" id="CHEBI:61977"/>
        <dbReference type="ChEBI" id="CHEBI:456216"/>
        <dbReference type="EC" id="2.7.11.1"/>
    </reaction>
</comment>
<dbReference type="Pfam" id="PF00069">
    <property type="entry name" value="Pkinase"/>
    <property type="match status" value="1"/>
</dbReference>
<dbReference type="PROSITE" id="PS00107">
    <property type="entry name" value="PROTEIN_KINASE_ATP"/>
    <property type="match status" value="1"/>
</dbReference>
<dbReference type="InterPro" id="IPR011009">
    <property type="entry name" value="Kinase-like_dom_sf"/>
</dbReference>
<evidence type="ECO:0000256" key="2">
    <source>
        <dbReference type="ARBA" id="ARBA00012513"/>
    </source>
</evidence>
<dbReference type="PROSITE" id="PS00108">
    <property type="entry name" value="PROTEIN_KINASE_ST"/>
    <property type="match status" value="1"/>
</dbReference>
<dbReference type="OMA" id="VWMVTEY"/>
<dbReference type="GO" id="GO:0004674">
    <property type="term" value="F:protein serine/threonine kinase activity"/>
    <property type="evidence" value="ECO:0007669"/>
    <property type="project" value="UniProtKB-KW"/>
</dbReference>
<protein>
    <recommendedName>
        <fullName evidence="2">non-specific serine/threonine protein kinase</fullName>
        <ecNumber evidence="2">2.7.11.1</ecNumber>
    </recommendedName>
</protein>
<keyword evidence="6 13" id="KW-0418">Kinase</keyword>
<evidence type="ECO:0000256" key="5">
    <source>
        <dbReference type="ARBA" id="ARBA00022741"/>
    </source>
</evidence>
<gene>
    <name evidence="13" type="ORF">NOR_08082</name>
</gene>
<accession>A0A166WVZ0</accession>
<comment type="catalytic activity">
    <reaction evidence="9">
        <text>L-seryl-[protein] + ATP = O-phospho-L-seryl-[protein] + ADP + H(+)</text>
        <dbReference type="Rhea" id="RHEA:17989"/>
        <dbReference type="Rhea" id="RHEA-COMP:9863"/>
        <dbReference type="Rhea" id="RHEA-COMP:11604"/>
        <dbReference type="ChEBI" id="CHEBI:15378"/>
        <dbReference type="ChEBI" id="CHEBI:29999"/>
        <dbReference type="ChEBI" id="CHEBI:30616"/>
        <dbReference type="ChEBI" id="CHEBI:83421"/>
        <dbReference type="ChEBI" id="CHEBI:456216"/>
        <dbReference type="EC" id="2.7.11.1"/>
    </reaction>
</comment>
<feature type="domain" description="Protein kinase" evidence="12">
    <location>
        <begin position="43"/>
        <end position="307"/>
    </location>
</feature>
<feature type="compositionally biased region" description="Basic and acidic residues" evidence="11">
    <location>
        <begin position="12"/>
        <end position="23"/>
    </location>
</feature>
<evidence type="ECO:0000256" key="10">
    <source>
        <dbReference type="PROSITE-ProRule" id="PRU10141"/>
    </source>
</evidence>
<feature type="region of interest" description="Disordered" evidence="11">
    <location>
        <begin position="1"/>
        <end position="25"/>
    </location>
</feature>
<evidence type="ECO:0000256" key="11">
    <source>
        <dbReference type="SAM" id="MobiDB-lite"/>
    </source>
</evidence>
<evidence type="ECO:0000256" key="3">
    <source>
        <dbReference type="ARBA" id="ARBA00022527"/>
    </source>
</evidence>
<keyword evidence="4" id="KW-0808">Transferase</keyword>
<dbReference type="Gene3D" id="1.10.510.10">
    <property type="entry name" value="Transferase(Phosphotransferase) domain 1"/>
    <property type="match status" value="1"/>
</dbReference>
<dbReference type="InterPro" id="IPR017441">
    <property type="entry name" value="Protein_kinase_ATP_BS"/>
</dbReference>
<dbReference type="SMART" id="SM00220">
    <property type="entry name" value="S_TKc"/>
    <property type="match status" value="1"/>
</dbReference>
<evidence type="ECO:0000256" key="9">
    <source>
        <dbReference type="ARBA" id="ARBA00048679"/>
    </source>
</evidence>
<evidence type="ECO:0000256" key="6">
    <source>
        <dbReference type="ARBA" id="ARBA00022777"/>
    </source>
</evidence>
<evidence type="ECO:0000313" key="14">
    <source>
        <dbReference type="Proteomes" id="UP000243498"/>
    </source>
</evidence>
<dbReference type="InterPro" id="IPR050629">
    <property type="entry name" value="STE20/SPS1-PAK"/>
</dbReference>
<dbReference type="GO" id="GO:0005737">
    <property type="term" value="C:cytoplasm"/>
    <property type="evidence" value="ECO:0007669"/>
    <property type="project" value="TreeGrafter"/>
</dbReference>
<dbReference type="STRING" id="1081105.A0A166WVZ0"/>
<proteinExistence type="inferred from homology"/>
<evidence type="ECO:0000256" key="4">
    <source>
        <dbReference type="ARBA" id="ARBA00022679"/>
    </source>
</evidence>
<dbReference type="EC" id="2.7.11.1" evidence="2"/>
<keyword evidence="14" id="KW-1185">Reference proteome</keyword>
<dbReference type="InterPro" id="IPR008271">
    <property type="entry name" value="Ser/Thr_kinase_AS"/>
</dbReference>
<evidence type="ECO:0000256" key="1">
    <source>
        <dbReference type="ARBA" id="ARBA00008874"/>
    </source>
</evidence>
<feature type="binding site" evidence="10">
    <location>
        <position position="72"/>
    </location>
    <ligand>
        <name>ATP</name>
        <dbReference type="ChEBI" id="CHEBI:30616"/>
    </ligand>
</feature>
<comment type="caution">
    <text evidence="13">The sequence shown here is derived from an EMBL/GenBank/DDBJ whole genome shotgun (WGS) entry which is preliminary data.</text>
</comment>
<reference evidence="13 14" key="1">
    <citation type="journal article" date="2016" name="Genome Biol. Evol.">
        <title>Divergent and convergent evolution of fungal pathogenicity.</title>
        <authorList>
            <person name="Shang Y."/>
            <person name="Xiao G."/>
            <person name="Zheng P."/>
            <person name="Cen K."/>
            <person name="Zhan S."/>
            <person name="Wang C."/>
        </authorList>
    </citation>
    <scope>NUCLEOTIDE SEQUENCE [LARGE SCALE GENOMIC DNA]</scope>
    <source>
        <strain evidence="13 14">RCEF 4871</strain>
    </source>
</reference>
<evidence type="ECO:0000313" key="13">
    <source>
        <dbReference type="EMBL" id="OAA35159.1"/>
    </source>
</evidence>
<dbReference type="PANTHER" id="PTHR48012">
    <property type="entry name" value="STERILE20-LIKE KINASE, ISOFORM B-RELATED"/>
    <property type="match status" value="1"/>
</dbReference>
<dbReference type="PANTHER" id="PTHR48012:SF10">
    <property type="entry name" value="FI20177P1"/>
    <property type="match status" value="1"/>
</dbReference>
<dbReference type="Proteomes" id="UP000243498">
    <property type="component" value="Unassembled WGS sequence"/>
</dbReference>
<dbReference type="SUPFAM" id="SSF56112">
    <property type="entry name" value="Protein kinase-like (PK-like)"/>
    <property type="match status" value="1"/>
</dbReference>
<dbReference type="EMBL" id="AZHC01000044">
    <property type="protein sequence ID" value="OAA35159.1"/>
    <property type="molecule type" value="Genomic_DNA"/>
</dbReference>
<evidence type="ECO:0000256" key="8">
    <source>
        <dbReference type="ARBA" id="ARBA00047899"/>
    </source>
</evidence>
<sequence length="715" mass="77700">MTAAPTGADNSSRNKETAIEDATRTQSLITEECANSGTEIPPYELMVLIGKGSFGRVYKARGLQSGRSVAIKIISIEEGDSFRPGGTDTLGDILKEINTLKLLSDRGAKNINCVLDTHLVGQSVWMVTEYCAGGSVATLMRPTGGLAEKWIIPILREVAEAIRWVHSQGVIHRDIKCANVLITETGGVQLCDFGVAGIIETKFDKRSTVTGTLQWMAPELFDSSTLYGVEVDIWAFGSMAYEVATGLPPNATGLIDMANFGSYLKRNCPRLEGDQYSSHLRDMVACCMVLDPAQRPTIGQVQAHPYISNTAGRFPTSSLSKLVDAYRIWEMQGGSRKSLFSAGGAQGHVNVSCLFAAPNDEWNFGTLDDDSSLGEDDLDAQTIRNAYGPAVDLDSQLPKQPSRRRPPIVKPLVVPLEQVFDPNSSKNYDDNARAFYGHDVYTQTTSNDLPLRDGLDSSTIRESLIDLDVSLDGNHLSQFVDMGTIRAGPQSALDEMDHTNSTRRLTQDWKFPHMAPVNASLEYAPDLEETSFSNFSAGNLFSGQNSSITPLHRTSTMSLIDLDASIPDKVGLSFARPSTAGSDNVSIGSDMATTPFELEEHVLDATFSSPTVGEPCIYVTDDVGFGDPYVPRDESLDHQFLDLDTVKKQATLDAGLGQPQHFGPVVPAPPSVNVMLGTSTQEELKQELRRLVSSLGEHLHFMSDTLAHLPAKQDV</sequence>
<dbReference type="OrthoDB" id="248923at2759"/>
<dbReference type="PROSITE" id="PS50011">
    <property type="entry name" value="PROTEIN_KINASE_DOM"/>
    <property type="match status" value="1"/>
</dbReference>
<name>A0A166WVZ0_METRR</name>
<dbReference type="AlphaFoldDB" id="A0A166WVZ0"/>
<keyword evidence="5 10" id="KW-0547">Nucleotide-binding</keyword>